<gene>
    <name evidence="8" type="ORF">NCI00_05235</name>
</gene>
<comment type="catalytic activity">
    <reaction evidence="1">
        <text>Hydrolysis of terminal non-reducing alpha-L-rhamnose residues in alpha-L-rhamnosides.</text>
        <dbReference type="EC" id="3.2.1.40"/>
    </reaction>
</comment>
<reference evidence="8 9" key="1">
    <citation type="submission" date="2022-06" db="EMBL/GenBank/DDBJ databases">
        <title>Runella sp. S5 genome sequencing.</title>
        <authorList>
            <person name="Park S."/>
        </authorList>
    </citation>
    <scope>NUCLEOTIDE SEQUENCE [LARGE SCALE GENOMIC DNA]</scope>
    <source>
        <strain evidence="8 9">S5</strain>
    </source>
</reference>
<dbReference type="CDD" id="cd16031">
    <property type="entry name" value="G6S_like"/>
    <property type="match status" value="1"/>
</dbReference>
<dbReference type="EMBL" id="JAMZEL010000001">
    <property type="protein sequence ID" value="MCP1381816.1"/>
    <property type="molecule type" value="Genomic_DNA"/>
</dbReference>
<dbReference type="Gene3D" id="2.60.120.260">
    <property type="entry name" value="Galactose-binding domain-like"/>
    <property type="match status" value="1"/>
</dbReference>
<keyword evidence="3 8" id="KW-0378">Hydrolase</keyword>
<dbReference type="InterPro" id="IPR013783">
    <property type="entry name" value="Ig-like_fold"/>
</dbReference>
<feature type="domain" description="Alpha-L-rhamnosidase six-hairpin glycosidase" evidence="6">
    <location>
        <begin position="757"/>
        <end position="1103"/>
    </location>
</feature>
<dbReference type="SUPFAM" id="SSF48208">
    <property type="entry name" value="Six-hairpin glycosidases"/>
    <property type="match status" value="1"/>
</dbReference>
<dbReference type="InterPro" id="IPR000917">
    <property type="entry name" value="Sulfatase_N"/>
</dbReference>
<dbReference type="InterPro" id="IPR008928">
    <property type="entry name" value="6-hairpin_glycosidase_sf"/>
</dbReference>
<dbReference type="PANTHER" id="PTHR33307:SF6">
    <property type="entry name" value="ALPHA-RHAMNOSIDASE (EUROFUNG)-RELATED"/>
    <property type="match status" value="1"/>
</dbReference>
<protein>
    <recommendedName>
        <fullName evidence="2">alpha-L-rhamnosidase</fullName>
        <ecNumber evidence="2">3.2.1.40</ecNumber>
    </recommendedName>
</protein>
<evidence type="ECO:0000313" key="9">
    <source>
        <dbReference type="Proteomes" id="UP001204772"/>
    </source>
</evidence>
<evidence type="ECO:0000259" key="7">
    <source>
        <dbReference type="Pfam" id="PF17390"/>
    </source>
</evidence>
<dbReference type="SUPFAM" id="SSF53649">
    <property type="entry name" value="Alkaline phosphatase-like"/>
    <property type="match status" value="1"/>
</dbReference>
<evidence type="ECO:0000256" key="1">
    <source>
        <dbReference type="ARBA" id="ARBA00001445"/>
    </source>
</evidence>
<evidence type="ECO:0000256" key="2">
    <source>
        <dbReference type="ARBA" id="ARBA00012652"/>
    </source>
</evidence>
<dbReference type="InterPro" id="IPR016007">
    <property type="entry name" value="Alpha_rhamnosid"/>
</dbReference>
<dbReference type="Pfam" id="PF25788">
    <property type="entry name" value="Ig_Rha78A_N"/>
    <property type="match status" value="1"/>
</dbReference>
<sequence length="1206" mass="138182">MSQNSGFYTFICSRSRDASGCYYKASGRKEHDNSQRPLFLLLLSLLPLFNQAVGQNTANKPNIIFILTDDHRASALGYTGNKYAHTPEMDKLAQTGVYFKKALVTTPICAASRASILSAMQERAHRYTFQTGNIKQEYMENAYPKVLKEAGYYTGFYGKFGVNYARKDQLFHVYEDYDRNNRYTDKRGYFFKTLGKDTVHLTRYTGQKAIDFIENAPTDKPFCLSLSFSAPHAHDGAPDQYFYDEQTAHWLENETIDPPLLGEDKYFNAQPEKVKAGFSRLRWTWRFDTPEKYQRMVKGYYRMIAGIDLEIAKIREELKKKNLDKNTIIILMGDNGYMLGERQLADKWLMYDNSIRVPLIIYDPRQEKHLDSDEMALNIDVPATILDMAGVNRPKNYHGKSLFPLVTQTARSMQRDTVLIEHLWEFENIPPSEGVRTNEWKYFRYVNDKTLEELYNLKADPDEITNLVRDEKYRDVLNNLRQKTEQLIRQHRDANACQPTGLMVEFIRQPATVLLKDNTPEFGWVVPKEAVFQSSYQLLVASSKANIDNNIGDVWNTGQVRGNQSSNVAYQGKPLQTGVQYFWKVRIWDTDNRTGDYSEAQSFRVGPPDNSISTTNIFQVDKKKPAKFTKTAPGSYFIDFGKAAFANLALNYTAKKNQTLIVRLGEQLENGKINRKPMGSIRYQEVKLEVSKGKKTYQLNIKPDARNTKSSAGAVVLPDSFPVLLPFRYCEIDNATENLTANDLTQLAYFSYFEEDQSRFKSSDTTLNQIWELCKYTIKASSFSGFYLDGDRERIPYEADAYLNQLSHYATDREYGIARKTIEYFMEHPTWPTEWQLHVALMFYQDYMYTGNTELIAKYYEPLKYKTLMELAREDGLISSSSPKNTPEFMQKLGFKDPKIQLKDIVDWPPAQKDTGWKLATAEGERDGYVFTPINTMVNCFFYKNMEIMAEFARILHKSEDERQFQTMAIKAKNAINEKLFNPKTGAYVDGEGTDHSSLHANMMALAFDITPDVHKKSVAKFIKSRGMACSVYGSQYLLEALYNANEADYALQLMTATHDRSWWNMIKIGSTMTLEAWDTKYKPNLDWNHAWGAAPANIVARNMWGIQPKTAGGSIMHIKPQLGTLSASEITVPTMKGLIKASYQRKSRVLQEYTFELPANVSAELTLKYSPEDTILLNGTKADTSFGTLRLSPGINTVVLNVNTF</sequence>
<keyword evidence="9" id="KW-1185">Reference proteome</keyword>
<comment type="caution">
    <text evidence="8">The sequence shown here is derived from an EMBL/GenBank/DDBJ whole genome shotgun (WGS) entry which is preliminary data.</text>
</comment>
<dbReference type="Proteomes" id="UP001204772">
    <property type="component" value="Unassembled WGS sequence"/>
</dbReference>
<dbReference type="PANTHER" id="PTHR33307">
    <property type="entry name" value="ALPHA-RHAMNOSIDASE (EUROFUNG)"/>
    <property type="match status" value="1"/>
</dbReference>
<dbReference type="InterPro" id="IPR035396">
    <property type="entry name" value="Bac_rhamnosid6H"/>
</dbReference>
<dbReference type="InterPro" id="IPR017850">
    <property type="entry name" value="Alkaline_phosphatase_core_sf"/>
</dbReference>
<dbReference type="EC" id="3.2.1.40" evidence="2"/>
<feature type="domain" description="Alpha-L-rhamnosidase C-terminal" evidence="7">
    <location>
        <begin position="1106"/>
        <end position="1175"/>
    </location>
</feature>
<evidence type="ECO:0000256" key="3">
    <source>
        <dbReference type="ARBA" id="ARBA00022801"/>
    </source>
</evidence>
<dbReference type="InterPro" id="IPR035398">
    <property type="entry name" value="Bac_rhamnosid_C"/>
</dbReference>
<dbReference type="InterPro" id="IPR012341">
    <property type="entry name" value="6hp_glycosidase-like_sf"/>
</dbReference>
<dbReference type="GO" id="GO:0016787">
    <property type="term" value="F:hydrolase activity"/>
    <property type="evidence" value="ECO:0007669"/>
    <property type="project" value="UniProtKB-KW"/>
</dbReference>
<dbReference type="Gene3D" id="3.40.720.10">
    <property type="entry name" value="Alkaline Phosphatase, subunit A"/>
    <property type="match status" value="1"/>
</dbReference>
<evidence type="ECO:0000313" key="8">
    <source>
        <dbReference type="EMBL" id="MCP1381816.1"/>
    </source>
</evidence>
<evidence type="ECO:0000259" key="4">
    <source>
        <dbReference type="Pfam" id="PF00884"/>
    </source>
</evidence>
<organism evidence="8 9">
    <name type="scientific">Runella salmonicolor</name>
    <dbReference type="NCBI Taxonomy" id="2950278"/>
    <lineage>
        <taxon>Bacteria</taxon>
        <taxon>Pseudomonadati</taxon>
        <taxon>Bacteroidota</taxon>
        <taxon>Cytophagia</taxon>
        <taxon>Cytophagales</taxon>
        <taxon>Spirosomataceae</taxon>
        <taxon>Runella</taxon>
    </lineage>
</organism>
<dbReference type="Pfam" id="PF00884">
    <property type="entry name" value="Sulfatase"/>
    <property type="match status" value="1"/>
</dbReference>
<name>A0ABT1FJ84_9BACT</name>
<proteinExistence type="predicted"/>
<dbReference type="Pfam" id="PF17390">
    <property type="entry name" value="Bac_rhamnosid_C"/>
    <property type="match status" value="1"/>
</dbReference>
<dbReference type="Gene3D" id="2.60.420.10">
    <property type="entry name" value="Maltose phosphorylase, domain 3"/>
    <property type="match status" value="1"/>
</dbReference>
<evidence type="ECO:0000259" key="6">
    <source>
        <dbReference type="Pfam" id="PF17389"/>
    </source>
</evidence>
<dbReference type="RefSeq" id="WP_253525727.1">
    <property type="nucleotide sequence ID" value="NZ_JAMZEL010000001.1"/>
</dbReference>
<dbReference type="Gene3D" id="1.50.10.10">
    <property type="match status" value="1"/>
</dbReference>
<accession>A0ABT1FJ84</accession>
<evidence type="ECO:0000259" key="5">
    <source>
        <dbReference type="Pfam" id="PF05592"/>
    </source>
</evidence>
<dbReference type="Pfam" id="PF05592">
    <property type="entry name" value="Bac_rhamnosid"/>
    <property type="match status" value="1"/>
</dbReference>
<dbReference type="Pfam" id="PF17389">
    <property type="entry name" value="Bac_rhamnosid6H"/>
    <property type="match status" value="1"/>
</dbReference>
<feature type="domain" description="Alpha-L-rhamnosidase concanavalin-like" evidence="5">
    <location>
        <begin position="630"/>
        <end position="747"/>
    </location>
</feature>
<feature type="domain" description="Sulfatase N-terminal" evidence="4">
    <location>
        <begin position="61"/>
        <end position="391"/>
    </location>
</feature>
<dbReference type="Gene3D" id="2.60.40.10">
    <property type="entry name" value="Immunoglobulins"/>
    <property type="match status" value="1"/>
</dbReference>
<dbReference type="InterPro" id="IPR008902">
    <property type="entry name" value="Rhamnosid_concanavalin"/>
</dbReference>